<feature type="compositionally biased region" description="Polar residues" evidence="1">
    <location>
        <begin position="252"/>
        <end position="265"/>
    </location>
</feature>
<feature type="region of interest" description="Disordered" evidence="1">
    <location>
        <begin position="243"/>
        <end position="265"/>
    </location>
</feature>
<protein>
    <submittedName>
        <fullName evidence="2">Uncharacterized protein</fullName>
    </submittedName>
</protein>
<dbReference type="PANTHER" id="PTHR33480:SF1">
    <property type="entry name" value="TYR RECOMBINASE DOMAIN-CONTAINING PROTEIN"/>
    <property type="match status" value="1"/>
</dbReference>
<evidence type="ECO:0000313" key="2">
    <source>
        <dbReference type="EMBL" id="CAD7224914.1"/>
    </source>
</evidence>
<feature type="compositionally biased region" description="Polar residues" evidence="1">
    <location>
        <begin position="88"/>
        <end position="99"/>
    </location>
</feature>
<name>A0A7R8W5Q4_9CRUS</name>
<feature type="region of interest" description="Disordered" evidence="1">
    <location>
        <begin position="87"/>
        <end position="184"/>
    </location>
</feature>
<evidence type="ECO:0000256" key="1">
    <source>
        <dbReference type="SAM" id="MobiDB-lite"/>
    </source>
</evidence>
<sequence>MGGIVGKGVCHRRSGRRLEKNKTQGQVGGWGNDFDQSMFFGEEWAESWGKEFVTGEVVGGWKKTRLRVRWEDGVTTSISREHLCERSSVLTVNPHPSQDSQEDTQGRLGNEDEYESSSVATLNPDPEPSQDSQDDTEDPPVSTASLSMDPPVSTASLSMHPSVSTASPSMDPPASTASLSMDPPVPTASLSMNIPMSTASLSIDPPVSTASLSMDPPVSTALLSMDAPVSTASLSMNSPLSTASLSMDPPVSTASLSMDPSMSTASLSMDPPVSIASLTMDPPVSTASLSMDAPVSTASLSMDPSHNSPPTACSVDGLEDVFGDSDDLLDSDADPDFVMTPPVSTASLSMNPPLPTASLSMNLPMSTASLSMDPSHNSLPTACSVDGLEDLFGDGDDLFDSDADPDFVMTSGDNDSSDVEMDEPIPVVAAEPKKTSNNKAEDENEYEADDEAPLFQRVTTVPEVSRTSGIFPKKTKDGHKQHLCFICRQYRYNLHRHFVKQHSEVLEVAKVLALPRGKSRTAQMSILIHKGDLLDKLDKKEGKHNDVLPCPQCGRLLKPKYLSQHIKAACQARDENSRSLAKRAQSTARWMVPTAVGRFQSEFQTKVMTRMKDDHITKVISRSNAILQYGHRIYQKLGFSQHHLNHISQKMRETSRLLIEIRKNMGSNSVTLEELLHPIHFDAVMEGIQSVAGWDSVNFSFDKPELARKLVMNVKHIAKLLAGENLKLDNAIAAKDFHSFVNVLEAEATSLITSHSVRERNENRMNNPYLLPTIEDTQNFCRHLRSTVLQDIHNLEKYPNPTNYQALGKSLLALVISFNRRRSGESERVTVEQYQLSQKQSIDDVVMTALSPLEKELSRSLHRVEVRGKKGKVVPVLLTKEMKRACDVLLEKRFEVGVDKKNIYLFARPFFGAQTPLRGTDAIREHSEKCGAENPQRLRSTSMRKQLATVTQVCSLDEGELEHVANYMGHDLRVHRDFYRLPTNTIQLAKVSKLLIEIEKGNVEGLKGKTLDNIEVNLSDRLEEENFSDEELTPSRAQYDDLEDEADVESTRMATTVSTRRRNNKIVVFTAWSEAEKKAVLNHPITKELLSQKRIPRKQDCDQVIKDAPELLRNRPWQKVKFFIVNQSRKKAVL</sequence>
<feature type="non-terminal residue" evidence="2">
    <location>
        <position position="1"/>
    </location>
</feature>
<gene>
    <name evidence="2" type="ORF">CTOB1V02_LOCUS2865</name>
</gene>
<dbReference type="OrthoDB" id="6382319at2759"/>
<proteinExistence type="predicted"/>
<feature type="compositionally biased region" description="Polar residues" evidence="1">
    <location>
        <begin position="153"/>
        <end position="168"/>
    </location>
</feature>
<dbReference type="AlphaFoldDB" id="A0A7R8W5Q4"/>
<dbReference type="PANTHER" id="PTHR33480">
    <property type="entry name" value="SET DOMAIN-CONTAINING PROTEIN-RELATED"/>
    <property type="match status" value="1"/>
</dbReference>
<accession>A0A7R8W5Q4</accession>
<organism evidence="2">
    <name type="scientific">Cyprideis torosa</name>
    <dbReference type="NCBI Taxonomy" id="163714"/>
    <lineage>
        <taxon>Eukaryota</taxon>
        <taxon>Metazoa</taxon>
        <taxon>Ecdysozoa</taxon>
        <taxon>Arthropoda</taxon>
        <taxon>Crustacea</taxon>
        <taxon>Oligostraca</taxon>
        <taxon>Ostracoda</taxon>
        <taxon>Podocopa</taxon>
        <taxon>Podocopida</taxon>
        <taxon>Cytherocopina</taxon>
        <taxon>Cytheroidea</taxon>
        <taxon>Cytherideidae</taxon>
        <taxon>Cyprideis</taxon>
    </lineage>
</organism>
<dbReference type="EMBL" id="OB660463">
    <property type="protein sequence ID" value="CAD7224914.1"/>
    <property type="molecule type" value="Genomic_DNA"/>
</dbReference>
<reference evidence="2" key="1">
    <citation type="submission" date="2020-11" db="EMBL/GenBank/DDBJ databases">
        <authorList>
            <person name="Tran Van P."/>
        </authorList>
    </citation>
    <scope>NUCLEOTIDE SEQUENCE</scope>
</reference>